<dbReference type="Proteomes" id="UP000562682">
    <property type="component" value="Unassembled WGS sequence"/>
</dbReference>
<dbReference type="AlphaFoldDB" id="A0A8H5WIV1"/>
<name>A0A8H5WIV1_9HYPO</name>
<evidence type="ECO:0000313" key="1">
    <source>
        <dbReference type="EMBL" id="KAF5664367.1"/>
    </source>
</evidence>
<sequence length="129" mass="14515">MGRLRLVVVVLDLRTDFDAILKAHGKQYVINSTKYTPENARQYKEHVIAFEAYVGGIRDAFEKDQTLGGKWVKDKIDAITVRAPGFIPDDVTTEASGVKMAIRVVTGYLCFHDLLAALEAVKFVYYPYV</sequence>
<reference evidence="1 2" key="1">
    <citation type="submission" date="2020-05" db="EMBL/GenBank/DDBJ databases">
        <title>Identification and distribution of gene clusters putatively required for synthesis of sphingolipid metabolism inhibitors in phylogenetically diverse species of the filamentous fungus Fusarium.</title>
        <authorList>
            <person name="Kim H.-S."/>
            <person name="Busman M."/>
            <person name="Brown D.W."/>
            <person name="Divon H."/>
            <person name="Uhlig S."/>
            <person name="Proctor R.H."/>
        </authorList>
    </citation>
    <scope>NUCLEOTIDE SEQUENCE [LARGE SCALE GENOMIC DNA]</scope>
    <source>
        <strain evidence="1 2">NRRL 25311</strain>
    </source>
</reference>
<protein>
    <submittedName>
        <fullName evidence="1">Uncharacterized protein</fullName>
    </submittedName>
</protein>
<organism evidence="1 2">
    <name type="scientific">Fusarium denticulatum</name>
    <dbReference type="NCBI Taxonomy" id="48507"/>
    <lineage>
        <taxon>Eukaryota</taxon>
        <taxon>Fungi</taxon>
        <taxon>Dikarya</taxon>
        <taxon>Ascomycota</taxon>
        <taxon>Pezizomycotina</taxon>
        <taxon>Sordariomycetes</taxon>
        <taxon>Hypocreomycetidae</taxon>
        <taxon>Hypocreales</taxon>
        <taxon>Nectriaceae</taxon>
        <taxon>Fusarium</taxon>
        <taxon>Fusarium fujikuroi species complex</taxon>
    </lineage>
</organism>
<proteinExistence type="predicted"/>
<evidence type="ECO:0000313" key="2">
    <source>
        <dbReference type="Proteomes" id="UP000562682"/>
    </source>
</evidence>
<dbReference type="EMBL" id="JAAOAK010000467">
    <property type="protein sequence ID" value="KAF5664367.1"/>
    <property type="molecule type" value="Genomic_DNA"/>
</dbReference>
<accession>A0A8H5WIV1</accession>
<keyword evidence="2" id="KW-1185">Reference proteome</keyword>
<gene>
    <name evidence="1" type="ORF">FDENT_12891</name>
</gene>
<comment type="caution">
    <text evidence="1">The sequence shown here is derived from an EMBL/GenBank/DDBJ whole genome shotgun (WGS) entry which is preliminary data.</text>
</comment>